<keyword evidence="4" id="KW-1185">Reference proteome</keyword>
<dbReference type="EMBL" id="JBBXMP010000787">
    <property type="protein sequence ID" value="KAL0056955.1"/>
    <property type="molecule type" value="Genomic_DNA"/>
</dbReference>
<dbReference type="SUPFAM" id="SSF51905">
    <property type="entry name" value="FAD/NAD(P)-binding domain"/>
    <property type="match status" value="2"/>
</dbReference>
<evidence type="ECO:0000313" key="4">
    <source>
        <dbReference type="Proteomes" id="UP001437256"/>
    </source>
</evidence>
<dbReference type="InterPro" id="IPR051209">
    <property type="entry name" value="FAD-bind_Monooxygenase_sf"/>
</dbReference>
<comment type="caution">
    <text evidence="3">The sequence shown here is derived from an EMBL/GenBank/DDBJ whole genome shotgun (WGS) entry which is preliminary data.</text>
</comment>
<dbReference type="PANTHER" id="PTHR42877">
    <property type="entry name" value="L-ORNITHINE N(5)-MONOOXYGENASE-RELATED"/>
    <property type="match status" value="1"/>
</dbReference>
<keyword evidence="2" id="KW-1133">Transmembrane helix</keyword>
<gene>
    <name evidence="3" type="ORF">AAF712_016429</name>
</gene>
<sequence>METFKGEGGVFHTARWNHNYDFRGKRVAVIGNGCSAAQVVPALLRDGAGFVKQYARSPQWYHERPNRDYTQLEKWRFKWIPLWQKWLRLKMFQLNDNLVTTYMAGKRETKEREQVERHAREYILSVAPQKYHGFLIPDFPLGCKRRIFDPGYLGSLNAPNVEVVPEGINAIDETGIVNVDGTHTSFDLIVLATGFKVQQFLTPMELVGKDGKTLNEQWKEDRGAQAYMGSYIHNFPNFGILFGPNTFPAHNSALFACEVQVEYIARSLLAPIIDRRADVVEVKATAENQWTNDIHHQLEGSVFQAGCSNWYMNEYGRNSASWPGHASLFWKATRIPRWGVFGMEGGSKVWILKRLWRWAKTMGFTTYGLGLFMLAIVLGNQRYEQLMGNIWKVADRLRVKALSV</sequence>
<evidence type="ECO:0000256" key="2">
    <source>
        <dbReference type="SAM" id="Phobius"/>
    </source>
</evidence>
<reference evidence="3 4" key="1">
    <citation type="submission" date="2024-05" db="EMBL/GenBank/DDBJ databases">
        <title>A draft genome resource for the thread blight pathogen Marasmius tenuissimus strain MS-2.</title>
        <authorList>
            <person name="Yulfo-Soto G.E."/>
            <person name="Baruah I.K."/>
            <person name="Amoako-Attah I."/>
            <person name="Bukari Y."/>
            <person name="Meinhardt L.W."/>
            <person name="Bailey B.A."/>
            <person name="Cohen S.P."/>
        </authorList>
    </citation>
    <scope>NUCLEOTIDE SEQUENCE [LARGE SCALE GENOMIC DNA]</scope>
    <source>
        <strain evidence="3 4">MS-2</strain>
    </source>
</reference>
<proteinExistence type="inferred from homology"/>
<comment type="similarity">
    <text evidence="1">Belongs to the FAD-binding monooxygenase family.</text>
</comment>
<feature type="transmembrane region" description="Helical" evidence="2">
    <location>
        <begin position="358"/>
        <end position="378"/>
    </location>
</feature>
<dbReference type="Proteomes" id="UP001437256">
    <property type="component" value="Unassembled WGS sequence"/>
</dbReference>
<evidence type="ECO:0000256" key="1">
    <source>
        <dbReference type="ARBA" id="ARBA00010139"/>
    </source>
</evidence>
<dbReference type="Gene3D" id="3.50.50.60">
    <property type="entry name" value="FAD/NAD(P)-binding domain"/>
    <property type="match status" value="2"/>
</dbReference>
<accession>A0ABR2Z5Q8</accession>
<evidence type="ECO:0000313" key="3">
    <source>
        <dbReference type="EMBL" id="KAL0056955.1"/>
    </source>
</evidence>
<organism evidence="3 4">
    <name type="scientific">Marasmius tenuissimus</name>
    <dbReference type="NCBI Taxonomy" id="585030"/>
    <lineage>
        <taxon>Eukaryota</taxon>
        <taxon>Fungi</taxon>
        <taxon>Dikarya</taxon>
        <taxon>Basidiomycota</taxon>
        <taxon>Agaricomycotina</taxon>
        <taxon>Agaricomycetes</taxon>
        <taxon>Agaricomycetidae</taxon>
        <taxon>Agaricales</taxon>
        <taxon>Marasmiineae</taxon>
        <taxon>Marasmiaceae</taxon>
        <taxon>Marasmius</taxon>
    </lineage>
</organism>
<protein>
    <recommendedName>
        <fullName evidence="5">Monooxygenase</fullName>
    </recommendedName>
</protein>
<evidence type="ECO:0008006" key="5">
    <source>
        <dbReference type="Google" id="ProtNLM"/>
    </source>
</evidence>
<name>A0ABR2Z5Q8_9AGAR</name>
<keyword evidence="2" id="KW-0812">Transmembrane</keyword>
<dbReference type="InterPro" id="IPR036188">
    <property type="entry name" value="FAD/NAD-bd_sf"/>
</dbReference>
<keyword evidence="2" id="KW-0472">Membrane</keyword>
<dbReference type="PANTHER" id="PTHR42877:SF5">
    <property type="entry name" value="L-ORNITHINE N(5)-MONOOXYGENASE-RELATED"/>
    <property type="match status" value="1"/>
</dbReference>